<dbReference type="PANTHER" id="PTHR11557:SF0">
    <property type="entry name" value="PORPHOBILINOGEN DEAMINASE"/>
    <property type="match status" value="1"/>
</dbReference>
<comment type="cofactor">
    <cofactor evidence="4">
        <name>dipyrromethane</name>
        <dbReference type="ChEBI" id="CHEBI:60342"/>
    </cofactor>
    <text evidence="4">Binds 1 dipyrromethane group covalently.</text>
</comment>
<accession>A0A830GV16</accession>
<evidence type="ECO:0000313" key="7">
    <source>
        <dbReference type="EMBL" id="GGP20174.1"/>
    </source>
</evidence>
<reference evidence="7" key="2">
    <citation type="submission" date="2020-09" db="EMBL/GenBank/DDBJ databases">
        <authorList>
            <person name="Sun Q."/>
            <person name="Ohkuma M."/>
        </authorList>
    </citation>
    <scope>NUCLEOTIDE SEQUENCE</scope>
    <source>
        <strain evidence="7">JCM 10088</strain>
    </source>
</reference>
<evidence type="ECO:0000256" key="4">
    <source>
        <dbReference type="HAMAP-Rule" id="MF_00260"/>
    </source>
</evidence>
<keyword evidence="3 4" id="KW-0627">Porphyrin biosynthesis</keyword>
<evidence type="ECO:0000313" key="8">
    <source>
        <dbReference type="Proteomes" id="UP000610960"/>
    </source>
</evidence>
<dbReference type="OrthoDB" id="8042at2157"/>
<dbReference type="Gene3D" id="3.40.190.10">
    <property type="entry name" value="Periplasmic binding protein-like II"/>
    <property type="match status" value="2"/>
</dbReference>
<evidence type="ECO:0000256" key="1">
    <source>
        <dbReference type="ARBA" id="ARBA00005638"/>
    </source>
</evidence>
<dbReference type="PANTHER" id="PTHR11557">
    <property type="entry name" value="PORPHOBILINOGEN DEAMINASE"/>
    <property type="match status" value="1"/>
</dbReference>
<organism evidence="7 8">
    <name type="scientific">Thermocladium modestius</name>
    <dbReference type="NCBI Taxonomy" id="62609"/>
    <lineage>
        <taxon>Archaea</taxon>
        <taxon>Thermoproteota</taxon>
        <taxon>Thermoprotei</taxon>
        <taxon>Thermoproteales</taxon>
        <taxon>Thermoproteaceae</taxon>
        <taxon>Thermocladium</taxon>
    </lineage>
</organism>
<keyword evidence="8" id="KW-1185">Reference proteome</keyword>
<dbReference type="Pfam" id="PF01379">
    <property type="entry name" value="Porphobil_deam"/>
    <property type="match status" value="1"/>
</dbReference>
<dbReference type="Gene3D" id="3.30.160.40">
    <property type="entry name" value="Porphobilinogen deaminase, C-terminal domain"/>
    <property type="match status" value="1"/>
</dbReference>
<dbReference type="AlphaFoldDB" id="A0A830GV16"/>
<dbReference type="SUPFAM" id="SSF53850">
    <property type="entry name" value="Periplasmic binding protein-like II"/>
    <property type="match status" value="1"/>
</dbReference>
<evidence type="ECO:0000259" key="5">
    <source>
        <dbReference type="Pfam" id="PF01379"/>
    </source>
</evidence>
<keyword evidence="2 4" id="KW-0808">Transferase</keyword>
<gene>
    <name evidence="4" type="primary">hemC</name>
    <name evidence="7" type="ORF">GCM10007981_07180</name>
</gene>
<name>A0A830GV16_9CREN</name>
<dbReference type="FunFam" id="3.40.190.10:FF:000005">
    <property type="entry name" value="Porphobilinogen deaminase"/>
    <property type="match status" value="1"/>
</dbReference>
<dbReference type="InterPro" id="IPR036803">
    <property type="entry name" value="Porphobilinogen_deaminase_C_sf"/>
</dbReference>
<feature type="modified residue" description="S-(dipyrrolylmethanemethyl)cysteine" evidence="4">
    <location>
        <position position="236"/>
    </location>
</feature>
<comment type="caution">
    <text evidence="7">The sequence shown here is derived from an EMBL/GenBank/DDBJ whole genome shotgun (WGS) entry which is preliminary data.</text>
</comment>
<feature type="domain" description="Porphobilinogen deaminase C-terminal" evidence="6">
    <location>
        <begin position="222"/>
        <end position="288"/>
    </location>
</feature>
<dbReference type="PRINTS" id="PR00151">
    <property type="entry name" value="PORPHBDMNASE"/>
</dbReference>
<comment type="miscellaneous">
    <text evidence="4">The porphobilinogen subunits are added to the dipyrromethane group.</text>
</comment>
<dbReference type="RefSeq" id="WP_188596086.1">
    <property type="nucleotide sequence ID" value="NZ_BMNL01000002.1"/>
</dbReference>
<evidence type="ECO:0000256" key="2">
    <source>
        <dbReference type="ARBA" id="ARBA00022679"/>
    </source>
</evidence>
<dbReference type="PIRSF" id="PIRSF001438">
    <property type="entry name" value="4pyrrol_synth_OHMeBilane_synth"/>
    <property type="match status" value="1"/>
</dbReference>
<dbReference type="GO" id="GO:0006782">
    <property type="term" value="P:protoporphyrinogen IX biosynthetic process"/>
    <property type="evidence" value="ECO:0007669"/>
    <property type="project" value="UniProtKB-UniRule"/>
</dbReference>
<dbReference type="InterPro" id="IPR022418">
    <property type="entry name" value="Porphobilinogen_deaminase_C"/>
</dbReference>
<dbReference type="EMBL" id="BMNL01000002">
    <property type="protein sequence ID" value="GGP20174.1"/>
    <property type="molecule type" value="Genomic_DNA"/>
</dbReference>
<evidence type="ECO:0000256" key="3">
    <source>
        <dbReference type="ARBA" id="ARBA00023244"/>
    </source>
</evidence>
<dbReference type="NCBIfam" id="TIGR00212">
    <property type="entry name" value="hemC"/>
    <property type="match status" value="1"/>
</dbReference>
<dbReference type="GO" id="GO:0004418">
    <property type="term" value="F:hydroxymethylbilane synthase activity"/>
    <property type="evidence" value="ECO:0007669"/>
    <property type="project" value="UniProtKB-UniRule"/>
</dbReference>
<dbReference type="Proteomes" id="UP000610960">
    <property type="component" value="Unassembled WGS sequence"/>
</dbReference>
<protein>
    <recommendedName>
        <fullName evidence="4">Probable porphobilinogen deaminase</fullName>
        <shortName evidence="4">PBG</shortName>
        <ecNumber evidence="4">2.5.1.61</ecNumber>
    </recommendedName>
    <alternativeName>
        <fullName evidence="4">Hydroxymethylbilane synthase</fullName>
        <shortName evidence="4">HMBS</shortName>
    </alternativeName>
    <alternativeName>
        <fullName evidence="4">Pre-uroporphyrinogen synthase</fullName>
    </alternativeName>
</protein>
<dbReference type="SUPFAM" id="SSF54782">
    <property type="entry name" value="Porphobilinogen deaminase (hydroxymethylbilane synthase), C-terminal domain"/>
    <property type="match status" value="1"/>
</dbReference>
<sequence>MIRVAGRGSKLSLIQMEIAIKALKEVVKDDFEIKVIRTRGDSEVERPLYELGGKGLFEAEVNRAVLRGEADIAVHSLKDIPAQLSEGLVIAMVTERLDPRDAVVSKVGFGIRELPAGSRVGTSSLRRRGFALAVRRDIEILPTRGNVDTRLRKLYGGEFDALIMAMAGLYRLGVSGYSVVPISLEDMPPAPGQGIIAVVARRDSPLLPYLRRASHAETSAAAAAERAFLEESGAGCHVPLGGVALVDGDRLTFMAGAVGVDGDGKIMVTEESPLHDAEEAGRRAARSIMARAREEGLNLY</sequence>
<feature type="domain" description="Porphobilinogen deaminase N-terminal" evidence="5">
    <location>
        <begin position="2"/>
        <end position="204"/>
    </location>
</feature>
<evidence type="ECO:0000259" key="6">
    <source>
        <dbReference type="Pfam" id="PF03900"/>
    </source>
</evidence>
<dbReference type="HAMAP" id="MF_00260">
    <property type="entry name" value="Porphobil_deam"/>
    <property type="match status" value="1"/>
</dbReference>
<dbReference type="Pfam" id="PF03900">
    <property type="entry name" value="Porphobil_deamC"/>
    <property type="match status" value="1"/>
</dbReference>
<comment type="function">
    <text evidence="4">Tetrapolymerization of the monopyrrole PBG into the hydroxymethylbilane pre-uroporphyrinogen in several discrete steps.</text>
</comment>
<reference evidence="7" key="1">
    <citation type="journal article" date="2014" name="Int. J. Syst. Evol. Microbiol.">
        <title>Complete genome sequence of Corynebacterium casei LMG S-19264T (=DSM 44701T), isolated from a smear-ripened cheese.</title>
        <authorList>
            <consortium name="US DOE Joint Genome Institute (JGI-PGF)"/>
            <person name="Walter F."/>
            <person name="Albersmeier A."/>
            <person name="Kalinowski J."/>
            <person name="Ruckert C."/>
        </authorList>
    </citation>
    <scope>NUCLEOTIDE SEQUENCE</scope>
    <source>
        <strain evidence="7">JCM 10088</strain>
    </source>
</reference>
<dbReference type="EC" id="2.5.1.61" evidence="4"/>
<dbReference type="InterPro" id="IPR000860">
    <property type="entry name" value="HemC"/>
</dbReference>
<comment type="similarity">
    <text evidence="1 4">Belongs to the HMBS family.</text>
</comment>
<comment type="catalytic activity">
    <reaction evidence="4">
        <text>4 porphobilinogen + H2O = hydroxymethylbilane + 4 NH4(+)</text>
        <dbReference type="Rhea" id="RHEA:13185"/>
        <dbReference type="ChEBI" id="CHEBI:15377"/>
        <dbReference type="ChEBI" id="CHEBI:28938"/>
        <dbReference type="ChEBI" id="CHEBI:57845"/>
        <dbReference type="ChEBI" id="CHEBI:58126"/>
        <dbReference type="EC" id="2.5.1.61"/>
    </reaction>
</comment>
<dbReference type="InterPro" id="IPR022417">
    <property type="entry name" value="Porphobilin_deaminase_N"/>
</dbReference>
<dbReference type="GO" id="GO:0005737">
    <property type="term" value="C:cytoplasm"/>
    <property type="evidence" value="ECO:0007669"/>
    <property type="project" value="UniProtKB-UniRule"/>
</dbReference>
<proteinExistence type="inferred from homology"/>